<accession>A0A949WEE1</accession>
<dbReference type="Proteomes" id="UP001196379">
    <property type="component" value="Unassembled WGS sequence"/>
</dbReference>
<dbReference type="RefSeq" id="WP_157402866.1">
    <property type="nucleotide sequence ID" value="NZ_JABULY010000001.1"/>
</dbReference>
<organism evidence="3 4">
    <name type="scientific">Ursidibacter maritimus</name>
    <dbReference type="NCBI Taxonomy" id="1331689"/>
    <lineage>
        <taxon>Bacteria</taxon>
        <taxon>Pseudomonadati</taxon>
        <taxon>Pseudomonadota</taxon>
        <taxon>Gammaproteobacteria</taxon>
        <taxon>Pasteurellales</taxon>
        <taxon>Pasteurellaceae</taxon>
        <taxon>Ursidibacter</taxon>
    </lineage>
</organism>
<dbReference type="InterPro" id="IPR013498">
    <property type="entry name" value="Topo_IA_Znf"/>
</dbReference>
<dbReference type="Gene3D" id="3.30.65.10">
    <property type="entry name" value="Bacterial Topoisomerase I, domain 1"/>
    <property type="match status" value="3"/>
</dbReference>
<feature type="domain" description="DNA topoisomerase type IA zn finger" evidence="1">
    <location>
        <begin position="100"/>
        <end position="137"/>
    </location>
</feature>
<sequence length="181" mass="20826">MSLFKSTKHTEYCPQCQSALKIKRGKQGLFLGCSAYPECDYLKPLQQHNHVIKELNEICPECGALLQLKQGNFGMFIGCSEYPECHFTVHDEPETQANILCPECKTHQLVERVGRSGKHFYGCSNYPHCKFTLASKPTEMTCPNCHYPLAIQKKIRGKFMWQCANRTCQHLYEQESNQEEL</sequence>
<dbReference type="PANTHER" id="PTHR42785">
    <property type="entry name" value="DNA TOPOISOMERASE, TYPE IA, CORE"/>
    <property type="match status" value="1"/>
</dbReference>
<dbReference type="GO" id="GO:0003917">
    <property type="term" value="F:DNA topoisomerase type I (single strand cut, ATP-independent) activity"/>
    <property type="evidence" value="ECO:0007669"/>
    <property type="project" value="InterPro"/>
</dbReference>
<dbReference type="GO" id="GO:0006265">
    <property type="term" value="P:DNA topological change"/>
    <property type="evidence" value="ECO:0007669"/>
    <property type="project" value="InterPro"/>
</dbReference>
<dbReference type="OrthoDB" id="6412825at2"/>
<dbReference type="EMBL" id="JABULY010000001">
    <property type="protein sequence ID" value="MBV6530713.1"/>
    <property type="molecule type" value="Genomic_DNA"/>
</dbReference>
<feature type="domain" description="DNA topoisomerase type IA zn finger" evidence="1">
    <location>
        <begin position="11"/>
        <end position="47"/>
    </location>
</feature>
<dbReference type="Proteomes" id="UP000732858">
    <property type="component" value="Unassembled WGS sequence"/>
</dbReference>
<dbReference type="AlphaFoldDB" id="A0A949WEE1"/>
<dbReference type="EMBL" id="JABUMC010000001">
    <property type="protein sequence ID" value="MBV6545789.1"/>
    <property type="molecule type" value="Genomic_DNA"/>
</dbReference>
<dbReference type="SUPFAM" id="SSF57783">
    <property type="entry name" value="Zinc beta-ribbon"/>
    <property type="match status" value="3"/>
</dbReference>
<name>A0A949WEE1_9PAST</name>
<feature type="domain" description="DNA topoisomerase type IA zn finger" evidence="1">
    <location>
        <begin position="141"/>
        <end position="160"/>
    </location>
</feature>
<dbReference type="Pfam" id="PF01396">
    <property type="entry name" value="Zn_ribbon_Top1"/>
    <property type="match status" value="4"/>
</dbReference>
<evidence type="ECO:0000313" key="3">
    <source>
        <dbReference type="EMBL" id="MBV6545789.1"/>
    </source>
</evidence>
<dbReference type="InterPro" id="IPR000380">
    <property type="entry name" value="Topo_IA"/>
</dbReference>
<keyword evidence="5" id="KW-1185">Reference proteome</keyword>
<gene>
    <name evidence="2" type="ORF">HT657_00910</name>
    <name evidence="3" type="ORF">HT672_00510</name>
</gene>
<proteinExistence type="predicted"/>
<keyword evidence="3" id="KW-0238">DNA-binding</keyword>
<comment type="caution">
    <text evidence="3">The sequence shown here is derived from an EMBL/GenBank/DDBJ whole genome shotgun (WGS) entry which is preliminary data.</text>
</comment>
<feature type="domain" description="DNA topoisomerase type IA zn finger" evidence="1">
    <location>
        <begin position="57"/>
        <end position="93"/>
    </location>
</feature>
<dbReference type="GO" id="GO:0003677">
    <property type="term" value="F:DNA binding"/>
    <property type="evidence" value="ECO:0007669"/>
    <property type="project" value="UniProtKB-KW"/>
</dbReference>
<evidence type="ECO:0000313" key="4">
    <source>
        <dbReference type="Proteomes" id="UP000732858"/>
    </source>
</evidence>
<dbReference type="GO" id="GO:0005694">
    <property type="term" value="C:chromosome"/>
    <property type="evidence" value="ECO:0007669"/>
    <property type="project" value="InterPro"/>
</dbReference>
<reference evidence="3 5" key="1">
    <citation type="journal article" date="2021" name="Mol. Ecol.">
        <title>Polar bear-adapted Ursidibacter maritimus are remarkably conserved after generations in captivity.</title>
        <authorList>
            <person name="Espinosa-Gongora C."/>
            <person name="Hansen M.J."/>
            <person name="Bertelsen M.F."/>
            <person name="Bojesen A.M."/>
        </authorList>
    </citation>
    <scope>NUCLEOTIDE SEQUENCE</scope>
    <source>
        <strain evidence="3">Pb43105x</strain>
        <strain evidence="2 5">Pb43106</strain>
    </source>
</reference>
<dbReference type="PANTHER" id="PTHR42785:SF1">
    <property type="entry name" value="DNA TOPOISOMERASE"/>
    <property type="match status" value="1"/>
</dbReference>
<protein>
    <submittedName>
        <fullName evidence="3">Topoisomerase DNA-binding C4 zinc finger domain-containing protein</fullName>
    </submittedName>
</protein>
<dbReference type="GeneID" id="65548704"/>
<evidence type="ECO:0000259" key="1">
    <source>
        <dbReference type="Pfam" id="PF01396"/>
    </source>
</evidence>
<evidence type="ECO:0000313" key="5">
    <source>
        <dbReference type="Proteomes" id="UP001196379"/>
    </source>
</evidence>
<evidence type="ECO:0000313" key="2">
    <source>
        <dbReference type="EMBL" id="MBV6530713.1"/>
    </source>
</evidence>